<evidence type="ECO:0000256" key="7">
    <source>
        <dbReference type="ARBA" id="ARBA00022932"/>
    </source>
</evidence>
<dbReference type="InterPro" id="IPR022637">
    <property type="entry name" value="DNA_polIII_beta_cen"/>
</dbReference>
<evidence type="ECO:0000259" key="11">
    <source>
        <dbReference type="Pfam" id="PF02767"/>
    </source>
</evidence>
<comment type="caution">
    <text evidence="13">The sequence shown here is derived from an EMBL/GenBank/DDBJ whole genome shotgun (WGS) entry which is preliminary data.</text>
</comment>
<dbReference type="InterPro" id="IPR001001">
    <property type="entry name" value="DNA_polIII_beta"/>
</dbReference>
<dbReference type="Proteomes" id="UP000281261">
    <property type="component" value="Unassembled WGS sequence"/>
</dbReference>
<evidence type="ECO:0000256" key="6">
    <source>
        <dbReference type="ARBA" id="ARBA00022705"/>
    </source>
</evidence>
<evidence type="ECO:0000256" key="8">
    <source>
        <dbReference type="ARBA" id="ARBA00023125"/>
    </source>
</evidence>
<feature type="domain" description="DNA polymerase III beta sliding clamp N-terminal" evidence="10">
    <location>
        <begin position="22"/>
        <end position="132"/>
    </location>
</feature>
<dbReference type="Pfam" id="PF02767">
    <property type="entry name" value="DNA_pol3_beta_2"/>
    <property type="match status" value="1"/>
</dbReference>
<dbReference type="CDD" id="cd00140">
    <property type="entry name" value="beta_clamp"/>
    <property type="match status" value="1"/>
</dbReference>
<dbReference type="GO" id="GO:0003677">
    <property type="term" value="F:DNA binding"/>
    <property type="evidence" value="ECO:0007669"/>
    <property type="project" value="UniProtKB-UniRule"/>
</dbReference>
<sequence length="377" mass="40956">MEKDILEKEKKSADINVALVLEKFKSALLKVERIVNNRSTLPILNNVLIKASKKGVELVATDLEIGVKFSLGGKVDQEGVITVPGRTLINLINSLSGDTVVLESKNNILQITCGDAKASVNGTPADDYPVIPEVEGGKIVKFRSELFRDMLSGVEFAASHEESRPILTGVYLVSSKGTISMVATDSYRLSEMVVKEKIGEDFAVVIPVRTLQEVKRMLDGMQEFELRVGDNQVMFVFENATLVSRVIEGEYPNYKQIIPSHSATKVELDVQALRDTLKTANIFSAESSNSVKLEIKPEGVVEVTSGSSQLGSFSSKLSGVVTGEGGEISFNAKYVLDGLNSFTTPKCSFEMSGKTAPGVFKPAHTDGQIYIVMPLKQ</sequence>
<keyword evidence="6 9" id="KW-0235">DNA replication</keyword>
<dbReference type="GO" id="GO:0003887">
    <property type="term" value="F:DNA-directed DNA polymerase activity"/>
    <property type="evidence" value="ECO:0007669"/>
    <property type="project" value="UniProtKB-UniRule"/>
</dbReference>
<dbReference type="SUPFAM" id="SSF55979">
    <property type="entry name" value="DNA clamp"/>
    <property type="match status" value="3"/>
</dbReference>
<dbReference type="PIRSF" id="PIRSF000804">
    <property type="entry name" value="DNA_pol_III_b"/>
    <property type="match status" value="1"/>
</dbReference>
<dbReference type="Pfam" id="PF00712">
    <property type="entry name" value="DNA_pol3_beta"/>
    <property type="match status" value="1"/>
</dbReference>
<evidence type="ECO:0000256" key="4">
    <source>
        <dbReference type="ARBA" id="ARBA00022679"/>
    </source>
</evidence>
<reference evidence="13 14" key="1">
    <citation type="submission" date="2018-06" db="EMBL/GenBank/DDBJ databases">
        <title>Extensive metabolic versatility and redundancy in microbially diverse, dynamic hydrothermal sediments.</title>
        <authorList>
            <person name="Dombrowski N."/>
            <person name="Teske A."/>
            <person name="Baker B.J."/>
        </authorList>
    </citation>
    <scope>NUCLEOTIDE SEQUENCE [LARGE SCALE GENOMIC DNA]</scope>
    <source>
        <strain evidence="13">B79_G16</strain>
    </source>
</reference>
<evidence type="ECO:0000259" key="10">
    <source>
        <dbReference type="Pfam" id="PF00712"/>
    </source>
</evidence>
<gene>
    <name evidence="13" type="primary">dnaN</name>
    <name evidence="13" type="ORF">DRH29_00870</name>
</gene>
<evidence type="ECO:0000313" key="13">
    <source>
        <dbReference type="EMBL" id="RLC37633.1"/>
    </source>
</evidence>
<dbReference type="PANTHER" id="PTHR30478:SF0">
    <property type="entry name" value="BETA SLIDING CLAMP"/>
    <property type="match status" value="1"/>
</dbReference>
<dbReference type="Gene3D" id="3.10.150.10">
    <property type="entry name" value="DNA Polymerase III, subunit A, domain 2"/>
    <property type="match status" value="1"/>
</dbReference>
<keyword evidence="3 9" id="KW-0963">Cytoplasm</keyword>
<dbReference type="InterPro" id="IPR022634">
    <property type="entry name" value="DNA_polIII_beta_N"/>
</dbReference>
<dbReference type="GO" id="GO:0008408">
    <property type="term" value="F:3'-5' exonuclease activity"/>
    <property type="evidence" value="ECO:0007669"/>
    <property type="project" value="InterPro"/>
</dbReference>
<evidence type="ECO:0000313" key="14">
    <source>
        <dbReference type="Proteomes" id="UP000281261"/>
    </source>
</evidence>
<evidence type="ECO:0000256" key="3">
    <source>
        <dbReference type="ARBA" id="ARBA00022490"/>
    </source>
</evidence>
<feature type="domain" description="DNA polymerase III beta sliding clamp C-terminal" evidence="12">
    <location>
        <begin position="255"/>
        <end position="375"/>
    </location>
</feature>
<organism evidence="13 14">
    <name type="scientific">candidate division Kazan bacterium</name>
    <dbReference type="NCBI Taxonomy" id="2202143"/>
    <lineage>
        <taxon>Bacteria</taxon>
        <taxon>Bacteria division Kazan-3B-28</taxon>
    </lineage>
</organism>
<accession>A0A420ZDE3</accession>
<dbReference type="GO" id="GO:0009360">
    <property type="term" value="C:DNA polymerase III complex"/>
    <property type="evidence" value="ECO:0007669"/>
    <property type="project" value="InterPro"/>
</dbReference>
<evidence type="ECO:0000256" key="2">
    <source>
        <dbReference type="ARBA" id="ARBA00010752"/>
    </source>
</evidence>
<proteinExistence type="inferred from homology"/>
<evidence type="ECO:0000256" key="5">
    <source>
        <dbReference type="ARBA" id="ARBA00022695"/>
    </source>
</evidence>
<dbReference type="NCBIfam" id="TIGR00663">
    <property type="entry name" value="dnan"/>
    <property type="match status" value="1"/>
</dbReference>
<comment type="subcellular location">
    <subcellularLocation>
        <location evidence="1 9">Cytoplasm</location>
    </subcellularLocation>
</comment>
<comment type="function">
    <text evidence="9">Confers DNA tethering and processivity to DNA polymerases and other proteins. Acts as a clamp, forming a ring around DNA (a reaction catalyzed by the clamp-loading complex) which diffuses in an ATP-independent manner freely and bidirectionally along dsDNA. Initially characterized for its ability to contact the catalytic subunit of DNA polymerase III (Pol III), a complex, multichain enzyme responsible for most of the replicative synthesis in bacteria; Pol III exhibits 3'-5' exonuclease proofreading activity. The beta chain is required for initiation of replication as well as for processivity of DNA replication.</text>
</comment>
<comment type="similarity">
    <text evidence="2 9">Belongs to the beta sliding clamp family.</text>
</comment>
<dbReference type="AlphaFoldDB" id="A0A420ZDE3"/>
<dbReference type="InterPro" id="IPR046938">
    <property type="entry name" value="DNA_clamp_sf"/>
</dbReference>
<dbReference type="PANTHER" id="PTHR30478">
    <property type="entry name" value="DNA POLYMERASE III SUBUNIT BETA"/>
    <property type="match status" value="1"/>
</dbReference>
<protein>
    <recommendedName>
        <fullName evidence="9">Beta sliding clamp</fullName>
    </recommendedName>
</protein>
<dbReference type="GO" id="GO:0006271">
    <property type="term" value="P:DNA strand elongation involved in DNA replication"/>
    <property type="evidence" value="ECO:0007669"/>
    <property type="project" value="TreeGrafter"/>
</dbReference>
<dbReference type="GO" id="GO:0005737">
    <property type="term" value="C:cytoplasm"/>
    <property type="evidence" value="ECO:0007669"/>
    <property type="project" value="UniProtKB-SubCell"/>
</dbReference>
<name>A0A420ZDE3_UNCK3</name>
<comment type="subunit">
    <text evidence="9">Forms a ring-shaped head-to-tail homodimer around DNA.</text>
</comment>
<keyword evidence="4 9" id="KW-0808">Transferase</keyword>
<dbReference type="Gene3D" id="3.70.10.10">
    <property type="match status" value="1"/>
</dbReference>
<dbReference type="SMART" id="SM00480">
    <property type="entry name" value="POL3Bc"/>
    <property type="match status" value="1"/>
</dbReference>
<dbReference type="InterPro" id="IPR022635">
    <property type="entry name" value="DNA_polIII_beta_C"/>
</dbReference>
<evidence type="ECO:0000256" key="1">
    <source>
        <dbReference type="ARBA" id="ARBA00004496"/>
    </source>
</evidence>
<feature type="domain" description="DNA polymerase III beta sliding clamp central" evidence="11">
    <location>
        <begin position="144"/>
        <end position="253"/>
    </location>
</feature>
<dbReference type="Pfam" id="PF02768">
    <property type="entry name" value="DNA_pol3_beta_3"/>
    <property type="match status" value="1"/>
</dbReference>
<evidence type="ECO:0000256" key="9">
    <source>
        <dbReference type="PIRNR" id="PIRNR000804"/>
    </source>
</evidence>
<keyword evidence="5 9" id="KW-0548">Nucleotidyltransferase</keyword>
<keyword evidence="7 9" id="KW-0239">DNA-directed DNA polymerase</keyword>
<keyword evidence="8" id="KW-0238">DNA-binding</keyword>
<evidence type="ECO:0000259" key="12">
    <source>
        <dbReference type="Pfam" id="PF02768"/>
    </source>
</evidence>
<dbReference type="EMBL" id="QMNG01000002">
    <property type="protein sequence ID" value="RLC37633.1"/>
    <property type="molecule type" value="Genomic_DNA"/>
</dbReference>